<proteinExistence type="inferred from homology"/>
<dbReference type="NCBIfam" id="TIGR00466">
    <property type="entry name" value="kdsB"/>
    <property type="match status" value="1"/>
</dbReference>
<dbReference type="Gene3D" id="3.90.550.10">
    <property type="entry name" value="Spore Coat Polysaccharide Biosynthesis Protein SpsA, Chain A"/>
    <property type="match status" value="1"/>
</dbReference>
<evidence type="ECO:0000256" key="3">
    <source>
        <dbReference type="ARBA" id="ARBA00022985"/>
    </source>
</evidence>
<dbReference type="InterPro" id="IPR029044">
    <property type="entry name" value="Nucleotide-diphossugar_trans"/>
</dbReference>
<dbReference type="PANTHER" id="PTHR42866">
    <property type="entry name" value="3-DEOXY-MANNO-OCTULOSONATE CYTIDYLYLTRANSFERASE"/>
    <property type="match status" value="1"/>
</dbReference>
<comment type="subcellular location">
    <subcellularLocation>
        <location evidence="4">Cytoplasm</location>
    </subcellularLocation>
</comment>
<reference evidence="6" key="1">
    <citation type="journal article" date="2019" name="Int. J. Syst. Evol. Microbiol.">
        <title>The Global Catalogue of Microorganisms (GCM) 10K type strain sequencing project: providing services to taxonomists for standard genome sequencing and annotation.</title>
        <authorList>
            <consortium name="The Broad Institute Genomics Platform"/>
            <consortium name="The Broad Institute Genome Sequencing Center for Infectious Disease"/>
            <person name="Wu L."/>
            <person name="Ma J."/>
        </authorList>
    </citation>
    <scope>NUCLEOTIDE SEQUENCE [LARGE SCALE GENOMIC DNA]</scope>
    <source>
        <strain evidence="6">KCTC 12848</strain>
    </source>
</reference>
<comment type="caution">
    <text evidence="5">The sequence shown here is derived from an EMBL/GenBank/DDBJ whole genome shotgun (WGS) entry which is preliminary data.</text>
</comment>
<evidence type="ECO:0000313" key="6">
    <source>
        <dbReference type="Proteomes" id="UP001597425"/>
    </source>
</evidence>
<keyword evidence="6" id="KW-1185">Reference proteome</keyword>
<dbReference type="InterPro" id="IPR003329">
    <property type="entry name" value="Cytidylyl_trans"/>
</dbReference>
<dbReference type="CDD" id="cd02517">
    <property type="entry name" value="CMP-KDO-Synthetase"/>
    <property type="match status" value="1"/>
</dbReference>
<keyword evidence="3 4" id="KW-0448">Lipopolysaccharide biosynthesis</keyword>
<dbReference type="EC" id="2.7.7.38" evidence="4"/>
<dbReference type="HAMAP" id="MF_00057">
    <property type="entry name" value="KdsB"/>
    <property type="match status" value="1"/>
</dbReference>
<evidence type="ECO:0000256" key="2">
    <source>
        <dbReference type="ARBA" id="ARBA00022695"/>
    </source>
</evidence>
<dbReference type="NCBIfam" id="NF003950">
    <property type="entry name" value="PRK05450.1-3"/>
    <property type="match status" value="1"/>
</dbReference>
<organism evidence="5 6">
    <name type="scientific">Microbulbifer halophilus</name>
    <dbReference type="NCBI Taxonomy" id="453963"/>
    <lineage>
        <taxon>Bacteria</taxon>
        <taxon>Pseudomonadati</taxon>
        <taxon>Pseudomonadota</taxon>
        <taxon>Gammaproteobacteria</taxon>
        <taxon>Cellvibrionales</taxon>
        <taxon>Microbulbiferaceae</taxon>
        <taxon>Microbulbifer</taxon>
    </lineage>
</organism>
<dbReference type="Proteomes" id="UP001597425">
    <property type="component" value="Unassembled WGS sequence"/>
</dbReference>
<keyword evidence="2 4" id="KW-0548">Nucleotidyltransferase</keyword>
<evidence type="ECO:0000313" key="5">
    <source>
        <dbReference type="EMBL" id="MFD2310948.1"/>
    </source>
</evidence>
<keyword evidence="1 4" id="KW-0808">Transferase</keyword>
<keyword evidence="4" id="KW-0963">Cytoplasm</keyword>
<gene>
    <name evidence="4 5" type="primary">kdsB</name>
    <name evidence="5" type="ORF">ACFSKX_11030</name>
</gene>
<comment type="function">
    <text evidence="4">Activates KDO (a required 8-carbon sugar) for incorporation into bacterial lipopolysaccharide in Gram-negative bacteria.</text>
</comment>
<evidence type="ECO:0000256" key="4">
    <source>
        <dbReference type="HAMAP-Rule" id="MF_00057"/>
    </source>
</evidence>
<dbReference type="PANTHER" id="PTHR42866:SF2">
    <property type="entry name" value="3-DEOXY-MANNO-OCTULOSONATE CYTIDYLYLTRANSFERASE, MITOCHONDRIAL"/>
    <property type="match status" value="1"/>
</dbReference>
<dbReference type="InterPro" id="IPR004528">
    <property type="entry name" value="KdsB"/>
</dbReference>
<dbReference type="NCBIfam" id="NF003952">
    <property type="entry name" value="PRK05450.1-5"/>
    <property type="match status" value="1"/>
</dbReference>
<dbReference type="RefSeq" id="WP_265720998.1">
    <property type="nucleotide sequence ID" value="NZ_JAPIVK010000007.1"/>
</dbReference>
<dbReference type="SUPFAM" id="SSF53448">
    <property type="entry name" value="Nucleotide-diphospho-sugar transferases"/>
    <property type="match status" value="1"/>
</dbReference>
<evidence type="ECO:0000256" key="1">
    <source>
        <dbReference type="ARBA" id="ARBA00022679"/>
    </source>
</evidence>
<dbReference type="EMBL" id="JBHUJD010000012">
    <property type="protein sequence ID" value="MFD2310948.1"/>
    <property type="molecule type" value="Genomic_DNA"/>
</dbReference>
<comment type="catalytic activity">
    <reaction evidence="4">
        <text>3-deoxy-alpha-D-manno-oct-2-ulosonate + CTP = CMP-3-deoxy-beta-D-manno-octulosonate + diphosphate</text>
        <dbReference type="Rhea" id="RHEA:23448"/>
        <dbReference type="ChEBI" id="CHEBI:33019"/>
        <dbReference type="ChEBI" id="CHEBI:37563"/>
        <dbReference type="ChEBI" id="CHEBI:85986"/>
        <dbReference type="ChEBI" id="CHEBI:85987"/>
        <dbReference type="EC" id="2.7.7.38"/>
    </reaction>
</comment>
<protein>
    <recommendedName>
        <fullName evidence="4">3-deoxy-manno-octulosonate cytidylyltransferase</fullName>
        <ecNumber evidence="4">2.7.7.38</ecNumber>
    </recommendedName>
    <alternativeName>
        <fullName evidence="4">CMP-2-keto-3-deoxyoctulosonic acid synthase</fullName>
        <shortName evidence="4">CKS</shortName>
        <shortName evidence="4">CMP-KDO synthase</shortName>
    </alternativeName>
</protein>
<dbReference type="GO" id="GO:0008690">
    <property type="term" value="F:3-deoxy-manno-octulosonate cytidylyltransferase activity"/>
    <property type="evidence" value="ECO:0007669"/>
    <property type="project" value="UniProtKB-EC"/>
</dbReference>
<comment type="similarity">
    <text evidence="4">Belongs to the KdsB family.</text>
</comment>
<sequence length="256" mass="27805">MNNATAFDIIIPARYASSRLPGKPLADIGGLPMVQRVYQRAKESGAERVIVATDDMRVAEVVRGFGGEVCMTSAEHASGTDRLQEVAANLGLEDERIVVNVQGDEPLIPPAVIDQVAGNLAANPAAGVATLAEPIRTLEDFRNPNIVKVVAAESGLARYFSRAPIPWPRDAFAADTGALPPGLEPRRHIGIYAYRVALLGRFVSWPVAPLEQFESLEQLRFLYHNENIHVADAAEEVPGGVDTEADLQRMRELFDD</sequence>
<dbReference type="Pfam" id="PF02348">
    <property type="entry name" value="CTP_transf_3"/>
    <property type="match status" value="1"/>
</dbReference>
<accession>A0ABW5ECY3</accession>
<dbReference type="NCBIfam" id="NF009905">
    <property type="entry name" value="PRK13368.1"/>
    <property type="match status" value="1"/>
</dbReference>
<comment type="pathway">
    <text evidence="4">Nucleotide-sugar biosynthesis; CMP-3-deoxy-D-manno-octulosonate biosynthesis; CMP-3-deoxy-D-manno-octulosonate from 3-deoxy-D-manno-octulosonate and CTP: step 1/1.</text>
</comment>
<name>A0ABW5ECY3_9GAMM</name>